<dbReference type="Proteomes" id="UP000057134">
    <property type="component" value="Chromosome"/>
</dbReference>
<accession>A0A0N9XFD1</accession>
<organism evidence="1 2">
    <name type="scientific">Mycolicibacterium fortuitum</name>
    <name type="common">Mycobacterium fortuitum</name>
    <dbReference type="NCBI Taxonomy" id="1766"/>
    <lineage>
        <taxon>Bacteria</taxon>
        <taxon>Bacillati</taxon>
        <taxon>Actinomycetota</taxon>
        <taxon>Actinomycetes</taxon>
        <taxon>Mycobacteriales</taxon>
        <taxon>Mycobacteriaceae</taxon>
        <taxon>Mycolicibacterium</taxon>
    </lineage>
</organism>
<gene>
    <name evidence="1" type="ORF">XA26_09030</name>
</gene>
<dbReference type="PATRIC" id="fig|1766.6.peg.894"/>
<evidence type="ECO:0000313" key="2">
    <source>
        <dbReference type="Proteomes" id="UP000057134"/>
    </source>
</evidence>
<evidence type="ECO:0000313" key="1">
    <source>
        <dbReference type="EMBL" id="ALI24763.1"/>
    </source>
</evidence>
<dbReference type="STRING" id="1766.XA26_09030"/>
<protein>
    <submittedName>
        <fullName evidence="1">Uncharacterized protein</fullName>
    </submittedName>
</protein>
<keyword evidence="2" id="KW-1185">Reference proteome</keyword>
<dbReference type="EMBL" id="CP011269">
    <property type="protein sequence ID" value="ALI24763.1"/>
    <property type="molecule type" value="Genomic_DNA"/>
</dbReference>
<dbReference type="AlphaFoldDB" id="A0A0N9XFD1"/>
<dbReference type="KEGG" id="mft:XA26_09030"/>
<name>A0A0N9XFD1_MYCFO</name>
<proteinExistence type="predicted"/>
<sequence>MTTLPGWIRTPTASVLPMPRRGLRSMYVAGSFGVDGPV</sequence>
<reference evidence="1 2" key="1">
    <citation type="journal article" date="2015" name="MBio">
        <title>Enzymatic Degradation of Phenazines Can Generate Energy and Protect Sensitive Organisms from Toxicity.</title>
        <authorList>
            <person name="Costa K.C."/>
            <person name="Bergkessel M."/>
            <person name="Saunders S."/>
            <person name="Korlach J."/>
            <person name="Newman D.K."/>
        </authorList>
    </citation>
    <scope>NUCLEOTIDE SEQUENCE [LARGE SCALE GENOMIC DNA]</scope>
    <source>
        <strain evidence="1 2">CT6</strain>
    </source>
</reference>